<keyword evidence="2" id="KW-1185">Reference proteome</keyword>
<dbReference type="Proteomes" id="UP000764045">
    <property type="component" value="Unassembled WGS sequence"/>
</dbReference>
<gene>
    <name evidence="1" type="ORF">H6B30_08045</name>
</gene>
<evidence type="ECO:0000313" key="1">
    <source>
        <dbReference type="EMBL" id="MBM6661699.1"/>
    </source>
</evidence>
<accession>A0A938WM13</accession>
<dbReference type="RefSeq" id="WP_205109399.1">
    <property type="nucleotide sequence ID" value="NZ_CAWUJD010000001.1"/>
</dbReference>
<comment type="caution">
    <text evidence="1">The sequence shown here is derived from an EMBL/GenBank/DDBJ whole genome shotgun (WGS) entry which is preliminary data.</text>
</comment>
<evidence type="ECO:0000313" key="2">
    <source>
        <dbReference type="Proteomes" id="UP000764045"/>
    </source>
</evidence>
<dbReference type="EMBL" id="JACJJL010000011">
    <property type="protein sequence ID" value="MBM6661699.1"/>
    <property type="molecule type" value="Genomic_DNA"/>
</dbReference>
<sequence>MAAVNKFFKPLVLTLLFFVSYSIIDLIKGVGIEYTDNLIKAICTICVIGLCKASLNLSKRIEK</sequence>
<protein>
    <submittedName>
        <fullName evidence="1">Uncharacterized protein</fullName>
    </submittedName>
</protein>
<name>A0A938WM13_9BACT</name>
<organism evidence="1 2">
    <name type="scientific">Marseilla massiliensis</name>
    <dbReference type="NCBI Taxonomy" id="1841864"/>
    <lineage>
        <taxon>Bacteria</taxon>
        <taxon>Pseudomonadati</taxon>
        <taxon>Bacteroidota</taxon>
        <taxon>Bacteroidia</taxon>
        <taxon>Bacteroidales</taxon>
        <taxon>Prevotellaceae</taxon>
        <taxon>Marseilla</taxon>
    </lineage>
</organism>
<proteinExistence type="predicted"/>
<dbReference type="AlphaFoldDB" id="A0A938WM13"/>
<reference evidence="1 2" key="1">
    <citation type="journal article" date="2021" name="Sci. Rep.">
        <title>The distribution of antibiotic resistance genes in chicken gut microbiota commensals.</title>
        <authorList>
            <person name="Juricova H."/>
            <person name="Matiasovicova J."/>
            <person name="Kubasova T."/>
            <person name="Cejkova D."/>
            <person name="Rychlik I."/>
        </authorList>
    </citation>
    <scope>NUCLEOTIDE SEQUENCE [LARGE SCALE GENOMIC DNA]</scope>
    <source>
        <strain evidence="1 2">An819</strain>
    </source>
</reference>